<dbReference type="InterPro" id="IPR055414">
    <property type="entry name" value="LRR_R13L4/SHOC2-like"/>
</dbReference>
<dbReference type="EMBL" id="MVGT01001698">
    <property type="protein sequence ID" value="OVA11372.1"/>
    <property type="molecule type" value="Genomic_DNA"/>
</dbReference>
<dbReference type="GO" id="GO:0043531">
    <property type="term" value="F:ADP binding"/>
    <property type="evidence" value="ECO:0007669"/>
    <property type="project" value="InterPro"/>
</dbReference>
<keyword evidence="2" id="KW-0677">Repeat</keyword>
<dbReference type="Gene3D" id="1.10.8.430">
    <property type="entry name" value="Helical domain of apoptotic protease-activating factors"/>
    <property type="match status" value="1"/>
</dbReference>
<dbReference type="STRING" id="56857.A0A200QLS9"/>
<name>A0A200QLS9_MACCD</name>
<dbReference type="Pfam" id="PF23559">
    <property type="entry name" value="WHD_DRP"/>
    <property type="match status" value="1"/>
</dbReference>
<dbReference type="OrthoDB" id="664960at2759"/>
<feature type="coiled-coil region" evidence="5">
    <location>
        <begin position="28"/>
        <end position="86"/>
    </location>
</feature>
<evidence type="ECO:0000256" key="1">
    <source>
        <dbReference type="ARBA" id="ARBA00008894"/>
    </source>
</evidence>
<dbReference type="GO" id="GO:0006952">
    <property type="term" value="P:defense response"/>
    <property type="evidence" value="ECO:0007669"/>
    <property type="project" value="UniProtKB-KW"/>
</dbReference>
<dbReference type="InterPro" id="IPR058922">
    <property type="entry name" value="WHD_DRP"/>
</dbReference>
<comment type="caution">
    <text evidence="7">The sequence shown here is derived from an EMBL/GenBank/DDBJ whole genome shotgun (WGS) entry which is preliminary data.</text>
</comment>
<dbReference type="InterPro" id="IPR042197">
    <property type="entry name" value="Apaf_helical"/>
</dbReference>
<dbReference type="InterPro" id="IPR003593">
    <property type="entry name" value="AAA+_ATPase"/>
</dbReference>
<dbReference type="Gene3D" id="3.40.50.300">
    <property type="entry name" value="P-loop containing nucleotide triphosphate hydrolases"/>
    <property type="match status" value="1"/>
</dbReference>
<dbReference type="FunFam" id="1.10.10.10:FF:000322">
    <property type="entry name" value="Probable disease resistance protein At1g63360"/>
    <property type="match status" value="1"/>
</dbReference>
<accession>A0A200QLS9</accession>
<reference evidence="7 8" key="1">
    <citation type="journal article" date="2017" name="Mol. Plant">
        <title>The Genome of Medicinal Plant Macleaya cordata Provides New Insights into Benzylisoquinoline Alkaloids Metabolism.</title>
        <authorList>
            <person name="Liu X."/>
            <person name="Liu Y."/>
            <person name="Huang P."/>
            <person name="Ma Y."/>
            <person name="Qing Z."/>
            <person name="Tang Q."/>
            <person name="Cao H."/>
            <person name="Cheng P."/>
            <person name="Zheng Y."/>
            <person name="Yuan Z."/>
            <person name="Zhou Y."/>
            <person name="Liu J."/>
            <person name="Tang Z."/>
            <person name="Zhuo Y."/>
            <person name="Zhang Y."/>
            <person name="Yu L."/>
            <person name="Huang J."/>
            <person name="Yang P."/>
            <person name="Peng Q."/>
            <person name="Zhang J."/>
            <person name="Jiang W."/>
            <person name="Zhang Z."/>
            <person name="Lin K."/>
            <person name="Ro D.K."/>
            <person name="Chen X."/>
            <person name="Xiong X."/>
            <person name="Shang Y."/>
            <person name="Huang S."/>
            <person name="Zeng J."/>
        </authorList>
    </citation>
    <scope>NUCLEOTIDE SEQUENCE [LARGE SCALE GENOMIC DNA]</scope>
    <source>
        <strain evidence="8">cv. BLH2017</strain>
        <tissue evidence="7">Root</tissue>
    </source>
</reference>
<dbReference type="FunCoup" id="A0A200QLS9">
    <property type="interactions" value="1170"/>
</dbReference>
<keyword evidence="8" id="KW-1185">Reference proteome</keyword>
<keyword evidence="5" id="KW-0175">Coiled coil</keyword>
<evidence type="ECO:0000313" key="8">
    <source>
        <dbReference type="Proteomes" id="UP000195402"/>
    </source>
</evidence>
<dbReference type="Gene3D" id="3.80.10.10">
    <property type="entry name" value="Ribonuclease Inhibitor"/>
    <property type="match status" value="1"/>
</dbReference>
<dbReference type="PANTHER" id="PTHR33463:SF220">
    <property type="entry name" value="NB-ARC DOMAIN-CONTAINING PROTEIN"/>
    <property type="match status" value="1"/>
</dbReference>
<dbReference type="FunFam" id="1.10.8.430:FF:000003">
    <property type="entry name" value="Probable disease resistance protein At5g66910"/>
    <property type="match status" value="1"/>
</dbReference>
<dbReference type="InterPro" id="IPR036388">
    <property type="entry name" value="WH-like_DNA-bd_sf"/>
</dbReference>
<dbReference type="SMART" id="SM00382">
    <property type="entry name" value="AAA"/>
    <property type="match status" value="1"/>
</dbReference>
<dbReference type="InterPro" id="IPR050905">
    <property type="entry name" value="Plant_NBS-LRR"/>
</dbReference>
<dbReference type="OMA" id="SHECGDL"/>
<dbReference type="Pfam" id="PF00931">
    <property type="entry name" value="NB-ARC"/>
    <property type="match status" value="1"/>
</dbReference>
<dbReference type="SUPFAM" id="SSF52058">
    <property type="entry name" value="L domain-like"/>
    <property type="match status" value="1"/>
</dbReference>
<dbReference type="InterPro" id="IPR032675">
    <property type="entry name" value="LRR_dom_sf"/>
</dbReference>
<keyword evidence="4" id="KW-0547">Nucleotide-binding</keyword>
<dbReference type="Gene3D" id="1.10.10.10">
    <property type="entry name" value="Winged helix-like DNA-binding domain superfamily/Winged helix DNA-binding domain"/>
    <property type="match status" value="1"/>
</dbReference>
<evidence type="ECO:0000256" key="3">
    <source>
        <dbReference type="ARBA" id="ARBA00022821"/>
    </source>
</evidence>
<feature type="domain" description="AAA+ ATPase" evidence="6">
    <location>
        <begin position="168"/>
        <end position="308"/>
    </location>
</feature>
<dbReference type="PRINTS" id="PR00364">
    <property type="entry name" value="DISEASERSIST"/>
</dbReference>
<evidence type="ECO:0000256" key="2">
    <source>
        <dbReference type="ARBA" id="ARBA00022737"/>
    </source>
</evidence>
<dbReference type="GO" id="GO:0005524">
    <property type="term" value="F:ATP binding"/>
    <property type="evidence" value="ECO:0007669"/>
    <property type="project" value="UniProtKB-KW"/>
</dbReference>
<protein>
    <submittedName>
        <fullName evidence="7">Disease resistance protein</fullName>
    </submittedName>
</protein>
<proteinExistence type="inferred from homology"/>
<dbReference type="FunFam" id="3.40.50.300:FF:001091">
    <property type="entry name" value="Probable disease resistance protein At1g61300"/>
    <property type="match status" value="1"/>
</dbReference>
<gene>
    <name evidence="7" type="ORF">BVC80_9005g51</name>
</gene>
<evidence type="ECO:0000313" key="7">
    <source>
        <dbReference type="EMBL" id="OVA11372.1"/>
    </source>
</evidence>
<comment type="similarity">
    <text evidence="1">Belongs to the disease resistance NB-LRR family.</text>
</comment>
<organism evidence="7 8">
    <name type="scientific">Macleaya cordata</name>
    <name type="common">Five-seeded plume-poppy</name>
    <name type="synonym">Bocconia cordata</name>
    <dbReference type="NCBI Taxonomy" id="56857"/>
    <lineage>
        <taxon>Eukaryota</taxon>
        <taxon>Viridiplantae</taxon>
        <taxon>Streptophyta</taxon>
        <taxon>Embryophyta</taxon>
        <taxon>Tracheophyta</taxon>
        <taxon>Spermatophyta</taxon>
        <taxon>Magnoliopsida</taxon>
        <taxon>Ranunculales</taxon>
        <taxon>Papaveraceae</taxon>
        <taxon>Papaveroideae</taxon>
        <taxon>Macleaya</taxon>
    </lineage>
</organism>
<evidence type="ECO:0000256" key="5">
    <source>
        <dbReference type="SAM" id="Coils"/>
    </source>
</evidence>
<dbReference type="AlphaFoldDB" id="A0A200QLS9"/>
<dbReference type="PANTHER" id="PTHR33463">
    <property type="entry name" value="NB-ARC DOMAIN-CONTAINING PROTEIN-RELATED"/>
    <property type="match status" value="1"/>
</dbReference>
<dbReference type="Proteomes" id="UP000195402">
    <property type="component" value="Unassembled WGS sequence"/>
</dbReference>
<keyword evidence="3" id="KW-0611">Plant defense</keyword>
<keyword evidence="4" id="KW-0067">ATP-binding</keyword>
<dbReference type="InParanoid" id="A0A200QLS9"/>
<evidence type="ECO:0000256" key="4">
    <source>
        <dbReference type="ARBA" id="ARBA00022840"/>
    </source>
</evidence>
<dbReference type="SUPFAM" id="SSF52540">
    <property type="entry name" value="P-loop containing nucleoside triphosphate hydrolases"/>
    <property type="match status" value="1"/>
</dbReference>
<dbReference type="Pfam" id="PF23598">
    <property type="entry name" value="LRR_14"/>
    <property type="match status" value="1"/>
</dbReference>
<dbReference type="InterPro" id="IPR027417">
    <property type="entry name" value="P-loop_NTPase"/>
</dbReference>
<dbReference type="InterPro" id="IPR002182">
    <property type="entry name" value="NB-ARC"/>
</dbReference>
<evidence type="ECO:0000259" key="6">
    <source>
        <dbReference type="SMART" id="SM00382"/>
    </source>
</evidence>
<sequence>MFDFLICLTHTTYLCKLKENLIFLRTSLDRLKNRREFVKRRIDDAESNPTEPMKHTHVVDGWLQRVEALEHEVDEILQEATQKINAGSNGLIGCCFCNCPKNCWSGYKFGNLVVKKLKFLEEISSEGDFNVVVERSQPATIKEMSHNQVVGMAPMLDEIWRLVTKEDQVKIIGLYGMGGVGKTTLLKKLNNEFLKRSHEFDLVVWVVVSKDLNLKKVQKDIGDSLGLSWTGETNLDRRANDIFSVLSKKKFVLLLDDIWQRVDLHSIGIPNLDINDNAEAKSKVVFTTRSEVVCELIEADKKIRVECLNWDEAWIFFQKKAGQEALNCHPEVLKLAEVVAKECRGLPLALITVGRSMASKKTLQEWKHTVTVLKKSTSEFPGMGDEVFSILRFSYDNLQSDKMKSCFLYCSLYPEDYSIKKEELIDYWITEGFLYEVDDIDEARNEGHDVIGCLKAACLLENGVDIEAEVKMHDVVRDLAIWVACDYGTKKGKFLVQTGNKPKLDEWEKAERISLTLNNVDDFFRLMPMLRVLNLSRSIIREIPISITSLFELQYLNLSKTDLSVVPSELKNLVKLKYLDLSITRRLKKITPGVMASLSELQVLDLNDSYFRDWEVEGGPCLSELECLKHLNDLRIKINVVTVVQRVDDQLGDRGGKDYFAHNLETLKLHRLRKLKIVWEKVLPHQFYSTNLQYVYITVCHALKDLTWLVYAQGLKTLSVNISDGLEEVILDGFVPVDQNLNTFSRLKTLVLKNLPNLKSICKHPLGFYSLESITVLKCPQLKKLPFDTNSAKNNTLRWIKGEAEWWESLDWEDESIKSTFVCYYRDMYK</sequence>